<gene>
    <name evidence="3" type="ORF">HF324_27775</name>
    <name evidence="2" type="ORF">HF329_27915</name>
</gene>
<reference evidence="2" key="2">
    <citation type="submission" date="2020-09" db="EMBL/GenBank/DDBJ databases">
        <authorList>
            <person name="Kittiwongwattana C."/>
        </authorList>
    </citation>
    <scope>NUCLEOTIDE SEQUENCE</scope>
    <source>
        <strain evidence="2">1310</strain>
    </source>
</reference>
<evidence type="ECO:0000313" key="5">
    <source>
        <dbReference type="Proteomes" id="UP000503144"/>
    </source>
</evidence>
<feature type="compositionally biased region" description="Basic residues" evidence="1">
    <location>
        <begin position="307"/>
        <end position="321"/>
    </location>
</feature>
<dbReference type="KEGG" id="coy:HF329_27915"/>
<dbReference type="AlphaFoldDB" id="A0AAE6ZP11"/>
<evidence type="ECO:0000313" key="2">
    <source>
        <dbReference type="EMBL" id="QJB34925.1"/>
    </source>
</evidence>
<dbReference type="Proteomes" id="UP000502421">
    <property type="component" value="Chromosome"/>
</dbReference>
<dbReference type="EMBL" id="CP051204">
    <property type="protein sequence ID" value="QJB41436.1"/>
    <property type="molecule type" value="Genomic_DNA"/>
</dbReference>
<dbReference type="RefSeq" id="WP_168809480.1">
    <property type="nucleotide sequence ID" value="NZ_CP051204.2"/>
</dbReference>
<feature type="region of interest" description="Disordered" evidence="1">
    <location>
        <begin position="291"/>
        <end position="321"/>
    </location>
</feature>
<evidence type="ECO:0000313" key="3">
    <source>
        <dbReference type="EMBL" id="QJB41436.1"/>
    </source>
</evidence>
<dbReference type="EMBL" id="CP051205">
    <property type="protein sequence ID" value="QJB34925.1"/>
    <property type="molecule type" value="Genomic_DNA"/>
</dbReference>
<name>A0AAE6ZP11_9BACT</name>
<protein>
    <submittedName>
        <fullName evidence="2">Uncharacterized protein</fullName>
    </submittedName>
</protein>
<dbReference type="Proteomes" id="UP000503144">
    <property type="component" value="Chromosome"/>
</dbReference>
<sequence>MKTKNPEELVAYLKELWLDNSMLETQLPKLKEAPQADVHGQYFPTDTEMIRFNYSLHNLGEGKGIEISSYTMQVHSFSEITHVKAGHINTADVEDVLRLIPWNQEAITHNPGVKVLLQRFMEMRENETARPVIDELLGRYWKNTQMEQAVSFPITSNAVVKEMSFPITGQITDIDLQEGFNLIQGRAVLKPVLDEMGIVLSPLQSQWLMEEGGALAAYPDFDFRRCFYDLPATVRPVLKRDYMEKAISGHLIPAHMENKGENMPGFLWIDPRIAGLRFTDLKGTAFDVPKPVAKKQQSTVKAPPIKSKAKVDKKKTTGIKR</sequence>
<accession>A0AAE6ZP11</accession>
<reference evidence="4 5" key="1">
    <citation type="submission" date="2020-04" db="EMBL/GenBank/DDBJ databases">
        <authorList>
            <person name="Kittiwongwattana C."/>
        </authorList>
    </citation>
    <scope>NUCLEOTIDE SEQUENCE [LARGE SCALE GENOMIC DNA]</scope>
    <source>
        <strain evidence="3 5">1303</strain>
        <strain evidence="4">1310</strain>
    </source>
</reference>
<evidence type="ECO:0000256" key="1">
    <source>
        <dbReference type="SAM" id="MobiDB-lite"/>
    </source>
</evidence>
<evidence type="ECO:0000313" key="4">
    <source>
        <dbReference type="Proteomes" id="UP000502421"/>
    </source>
</evidence>
<keyword evidence="5" id="KW-1185">Reference proteome</keyword>
<organism evidence="2 4">
    <name type="scientific">Chitinophaga oryzae</name>
    <dbReference type="NCBI Taxonomy" id="2725414"/>
    <lineage>
        <taxon>Bacteria</taxon>
        <taxon>Pseudomonadati</taxon>
        <taxon>Bacteroidota</taxon>
        <taxon>Chitinophagia</taxon>
        <taxon>Chitinophagales</taxon>
        <taxon>Chitinophagaceae</taxon>
        <taxon>Chitinophaga</taxon>
    </lineage>
</organism>
<proteinExistence type="predicted"/>